<accession>A0AA48RC23</accession>
<dbReference type="AlphaFoldDB" id="A0AA48RC23"/>
<reference evidence="1" key="1">
    <citation type="submission" date="2023-07" db="EMBL/GenBank/DDBJ databases">
        <authorList>
            <person name="Pelsma A.J. K."/>
        </authorList>
    </citation>
    <scope>NUCLEOTIDE SEQUENCE</scope>
</reference>
<proteinExistence type="predicted"/>
<gene>
    <name evidence="1" type="ORF">AMST5_04098</name>
</gene>
<protein>
    <submittedName>
        <fullName evidence="1">Uncharacterized protein</fullName>
    </submittedName>
</protein>
<dbReference type="EMBL" id="OY288114">
    <property type="protein sequence ID" value="CAJ0891012.1"/>
    <property type="molecule type" value="Genomic_DNA"/>
</dbReference>
<evidence type="ECO:0000313" key="1">
    <source>
        <dbReference type="EMBL" id="CAJ0891012.1"/>
    </source>
</evidence>
<organism evidence="1">
    <name type="scientific">freshwater sediment metagenome</name>
    <dbReference type="NCBI Taxonomy" id="556182"/>
    <lineage>
        <taxon>unclassified sequences</taxon>
        <taxon>metagenomes</taxon>
        <taxon>ecological metagenomes</taxon>
    </lineage>
</organism>
<sequence length="75" mass="8172">MFPAMAFELVIHSPDGDVVLGSYQTRTAAEKMAAIAVPAGERWSVIEVEGEEARPAAVIDFASYQAKRRARHLKG</sequence>
<name>A0AA48RC23_9ZZZZ</name>